<proteinExistence type="predicted"/>
<sequence length="228" mass="26524">MCKWKSNSCQFKRCEEIISVQECYRLKYCFYNSIDQKCQELTDCSMLTAASQTECTDQSMYCGIYNSELKQCQALSIKNCNMYTTQQECQYRSQYQECSWKNQQCQEFDCTVLKSQKECLQYYYICIWVIENQQCIPASCYQKPITDCSFVIGVQNYQFFFQPCLVDYSEGQGKCRDANLSELSPLTCSLNTGNAATWSDKRLDSGSCQECDVYIIKILVITLLMMIL</sequence>
<dbReference type="InParanoid" id="A0CPL5"/>
<evidence type="ECO:0000313" key="2">
    <source>
        <dbReference type="Proteomes" id="UP000000600"/>
    </source>
</evidence>
<protein>
    <recommendedName>
        <fullName evidence="3">Transmembrane protein</fullName>
    </recommendedName>
</protein>
<organism evidence="1 2">
    <name type="scientific">Paramecium tetraurelia</name>
    <dbReference type="NCBI Taxonomy" id="5888"/>
    <lineage>
        <taxon>Eukaryota</taxon>
        <taxon>Sar</taxon>
        <taxon>Alveolata</taxon>
        <taxon>Ciliophora</taxon>
        <taxon>Intramacronucleata</taxon>
        <taxon>Oligohymenophorea</taxon>
        <taxon>Peniculida</taxon>
        <taxon>Parameciidae</taxon>
        <taxon>Paramecium</taxon>
    </lineage>
</organism>
<evidence type="ECO:0008006" key="3">
    <source>
        <dbReference type="Google" id="ProtNLM"/>
    </source>
</evidence>
<name>A0CPL5_PARTE</name>
<dbReference type="OrthoDB" id="308648at2759"/>
<dbReference type="AlphaFoldDB" id="A0CPL5"/>
<dbReference type="OMA" id="VDYSEGQ"/>
<dbReference type="RefSeq" id="XP_001440129.1">
    <property type="nucleotide sequence ID" value="XM_001440092.1"/>
</dbReference>
<dbReference type="EMBL" id="CT868130">
    <property type="protein sequence ID" value="CAK72732.1"/>
    <property type="molecule type" value="Genomic_DNA"/>
</dbReference>
<dbReference type="HOGENOM" id="CLU_1216777_0_0_1"/>
<dbReference type="Proteomes" id="UP000000600">
    <property type="component" value="Unassembled WGS sequence"/>
</dbReference>
<dbReference type="KEGG" id="ptm:GSPATT00009124001"/>
<dbReference type="GeneID" id="5025914"/>
<reference evidence="1 2" key="1">
    <citation type="journal article" date="2006" name="Nature">
        <title>Global trends of whole-genome duplications revealed by the ciliate Paramecium tetraurelia.</title>
        <authorList>
            <consortium name="Genoscope"/>
            <person name="Aury J.-M."/>
            <person name="Jaillon O."/>
            <person name="Duret L."/>
            <person name="Noel B."/>
            <person name="Jubin C."/>
            <person name="Porcel B.M."/>
            <person name="Segurens B."/>
            <person name="Daubin V."/>
            <person name="Anthouard V."/>
            <person name="Aiach N."/>
            <person name="Arnaiz O."/>
            <person name="Billaut A."/>
            <person name="Beisson J."/>
            <person name="Blanc I."/>
            <person name="Bouhouche K."/>
            <person name="Camara F."/>
            <person name="Duharcourt S."/>
            <person name="Guigo R."/>
            <person name="Gogendeau D."/>
            <person name="Katinka M."/>
            <person name="Keller A.-M."/>
            <person name="Kissmehl R."/>
            <person name="Klotz C."/>
            <person name="Koll F."/>
            <person name="Le Moue A."/>
            <person name="Lepere C."/>
            <person name="Malinsky S."/>
            <person name="Nowacki M."/>
            <person name="Nowak J.K."/>
            <person name="Plattner H."/>
            <person name="Poulain J."/>
            <person name="Ruiz F."/>
            <person name="Serrano V."/>
            <person name="Zagulski M."/>
            <person name="Dessen P."/>
            <person name="Betermier M."/>
            <person name="Weissenbach J."/>
            <person name="Scarpelli C."/>
            <person name="Schachter V."/>
            <person name="Sperling L."/>
            <person name="Meyer E."/>
            <person name="Cohen J."/>
            <person name="Wincker P."/>
        </authorList>
    </citation>
    <scope>NUCLEOTIDE SEQUENCE [LARGE SCALE GENOMIC DNA]</scope>
    <source>
        <strain evidence="1 2">Stock d4-2</strain>
    </source>
</reference>
<accession>A0CPL5</accession>
<keyword evidence="2" id="KW-1185">Reference proteome</keyword>
<gene>
    <name evidence="1" type="ORF">GSPATT00009124001</name>
</gene>
<evidence type="ECO:0000313" key="1">
    <source>
        <dbReference type="EMBL" id="CAK72732.1"/>
    </source>
</evidence>